<dbReference type="InterPro" id="IPR051802">
    <property type="entry name" value="YfhM-like"/>
</dbReference>
<dbReference type="InterPro" id="IPR041246">
    <property type="entry name" value="Bact_MG10"/>
</dbReference>
<accession>A0A9X2Q8Z2</accession>
<dbReference type="InterPro" id="IPR002890">
    <property type="entry name" value="MG2"/>
</dbReference>
<dbReference type="Pfam" id="PF17962">
    <property type="entry name" value="bMG6"/>
    <property type="match status" value="1"/>
</dbReference>
<dbReference type="PROSITE" id="PS51257">
    <property type="entry name" value="PROKAR_LIPOPROTEIN"/>
    <property type="match status" value="1"/>
</dbReference>
<dbReference type="Pfam" id="PF11974">
    <property type="entry name" value="bMG3"/>
    <property type="match status" value="1"/>
</dbReference>
<sequence length="1902" mass="207619">MLTRLLQAAAFIVVLTLVAACGSGAPSGDEVAVEQVDLNAPEQAQDYVPTLEGPLRILSATPGGQLQTLQERQPISVTFSRPMVALGDATPPPENALTVEPAVPGSLRWAGTQTLVVQPAEPLSPATEYEVTLAPTVQDRQGNTLSEPYTWTFQTPRPRLVTSTPADGADFAAPDDSIRLSFSLPVDAQAARGYLEASFPARSVTNDGDSTLVVVPRTPSETLEQGESYTVTLNEGLPSVGYELGLGADRTVRFRVRPEPELTGVDQPRRYGDQAFAPGRSITVSFSTPVRFGDLREALSFEPEAEWSAGAEARDANEGTQHSLPVKLEPETRYTLTIRGLEDQFGQTLDHAERSFRTGPFEPHFHMDRGLMVIEADQHPVVPLQVTNVDSVQIGMERLSADEIVPALSTYDQRHNYDRPADAPTRPAVAARRPVELPVERNTLETVPLRLDSVLTGEANTGLVGVRLLRPPLHDDDGAADRRALAQVTRLGVTGKFSPHQNLIVVSELATGTPVAGATVSIRGDSNRVHWTGQTDAKGRVQTPGWHKLGMEKPNEYDNPAQYAIVEHKGDVAFTSSRYDDGMEPYRFDLNYSWRPEAMTETGTVFSDRGLYKTGETVHLKGLLRTKTDADWQSIQDSVRVLVRSPRDELVLDRRLQPSDLGTFDLAWPVPENASLGDYRVRVGYASDTTLTAERRYEREGIVTGSFQVNAFRRAPFEVTAQTARDAYVAGDFFEGRVSARYLFGAGMAGQPVSVELERDNGSYSPPGYSGYRFGPIDKDYLGETLLRTEAPLDSTSSVEAPRTRLPGTPKGAPAELVWRGTVTAPSEQRISDRTTATLHPGRFYVGLKPSTSFMNLSADSTLAVDVVTVDPNGAPVADKDVTVELVRIQWNSVREVGADGRLRWRSEKTETVVRSASVTTEPGQASRLRMTVPAGGQYRLRAKSQDVRGNAIRTETYLYASGEGYVAWQRDNDDRINLVPEKTDYAPGETARLMVQSPYEEATALITVEREGILESRVTTLKGSTPMIEVPIKDSYLPNVYVSVILLKGRTAPPKAGSDPGAPSFKIGYASLSVDPDQKRLRVAMQTDQDTYQPGEEVTVDFRLTNAAGDGVPGEIAFSAADAGVLDLIGYQLPNPFDAFYGPRPLGVTTTEMRGALVEQRSYGQKAEDVGGGGAETKSEVREDFRPSAHWAPALRTDEDGDASVTFELPQSLTTFRLMASALSEAHEFGAAQTDIVVTKPLVQTPALPRFARIGDQFAAGVLVTNRSDEAGTATVSASAEGLTLRNDTTQTVQLAAGATREVTFDWTAPMAGDARVTFRARLNGETDALAKTLPVKRPTTKRASATFASTLDTAREGLRLPEQRVSGLRQFDVTLASTALTGLDGAVEHLFEYPYGCLEQTTSRVRPLLAGDALLDAFDLEAFEKKNRDQIVRDWMGSLSTFWTGDGFSLWEDGDHTNPYVTAYTLMALAEAEAAGYDVPQPLTQNAIDAAADMVRNRSDRPDYYSEDVWRDTRAFMLFALARHGRVLESEINWLASRPPTSVEGQSHLLRTLLSTEQPKRPEVETRLVEQLRQQIRVEATTAYLEAPESDDYGWIFSSDVRSTAFGLTALLEATPSDDVRLLAQRMIRYLMDRRQQGHWASTQDNAAVVTAFQHYVDAYEQAAPDFSASVELAGKTILEKTFQDRSLRTAATTIEADAFPTGRELPLTVSRGGTGRLYYSARLTTYTSAPQDALDQGLRVERTLQRLDDDGKAVGAPVSTGNKTVTLESGRLVKVTLRLTSPTSRTYVAVDDALPAGLEPVNEAFATSAQGVLDEADTGSGRWWGSFTHTETQDDRVVLFADQLRAGEHTYSYVARATTEGTFEHPPAEAEMMYRPETRGHTATGTLVVAPSGGPAAER</sequence>
<dbReference type="InterPro" id="IPR021868">
    <property type="entry name" value="Alpha_2_Macroglob_MG3"/>
</dbReference>
<dbReference type="Gene3D" id="1.50.10.20">
    <property type="match status" value="1"/>
</dbReference>
<feature type="domain" description="Alpha-2-macroglobulin" evidence="6">
    <location>
        <begin position="1189"/>
        <end position="1279"/>
    </location>
</feature>
<dbReference type="Gene3D" id="2.60.40.1930">
    <property type="match status" value="1"/>
</dbReference>
<dbReference type="Pfam" id="PF17973">
    <property type="entry name" value="bMG10"/>
    <property type="match status" value="1"/>
</dbReference>
<proteinExistence type="inferred from homology"/>
<dbReference type="EMBL" id="JANUAE010000002">
    <property type="protein sequence ID" value="MCS3709087.1"/>
    <property type="molecule type" value="Genomic_DNA"/>
</dbReference>
<dbReference type="SMART" id="SM01360">
    <property type="entry name" value="A2M"/>
    <property type="match status" value="1"/>
</dbReference>
<dbReference type="InterPro" id="IPR008930">
    <property type="entry name" value="Terpenoid_cyclase/PrenylTrfase"/>
</dbReference>
<feature type="region of interest" description="Disordered" evidence="3">
    <location>
        <begin position="793"/>
        <end position="814"/>
    </location>
</feature>
<evidence type="ECO:0008006" key="9">
    <source>
        <dbReference type="Google" id="ProtNLM"/>
    </source>
</evidence>
<dbReference type="PANTHER" id="PTHR40094:SF1">
    <property type="entry name" value="UBIQUITIN DOMAIN-CONTAINING PROTEIN"/>
    <property type="match status" value="1"/>
</dbReference>
<dbReference type="InterPro" id="IPR011625">
    <property type="entry name" value="A2M_N_BRD"/>
</dbReference>
<dbReference type="Pfam" id="PF01835">
    <property type="entry name" value="MG2"/>
    <property type="match status" value="1"/>
</dbReference>
<dbReference type="SMART" id="SM01419">
    <property type="entry name" value="Thiol-ester_cl"/>
    <property type="match status" value="1"/>
</dbReference>
<dbReference type="InterPro" id="IPR032812">
    <property type="entry name" value="SbsA_Ig"/>
</dbReference>
<dbReference type="SUPFAM" id="SSF48239">
    <property type="entry name" value="Terpenoid cyclases/Protein prenyltransferases"/>
    <property type="match status" value="1"/>
</dbReference>
<dbReference type="InterPro" id="IPR001599">
    <property type="entry name" value="Macroglobln_a2"/>
</dbReference>
<feature type="signal peptide" evidence="4">
    <location>
        <begin position="1"/>
        <end position="19"/>
    </location>
</feature>
<dbReference type="RefSeq" id="WP_259123380.1">
    <property type="nucleotide sequence ID" value="NZ_JANUAE010000002.1"/>
</dbReference>
<dbReference type="InterPro" id="IPR041462">
    <property type="entry name" value="Bact_A2M_MG6"/>
</dbReference>
<dbReference type="Pfam" id="PF13205">
    <property type="entry name" value="Big_5"/>
    <property type="match status" value="2"/>
</dbReference>
<reference evidence="7" key="1">
    <citation type="submission" date="2022-08" db="EMBL/GenBank/DDBJ databases">
        <title>Genomic Encyclopedia of Type Strains, Phase V (KMG-V): Genome sequencing to study the core and pangenomes of soil and plant-associated prokaryotes.</title>
        <authorList>
            <person name="Whitman W."/>
        </authorList>
    </citation>
    <scope>NUCLEOTIDE SEQUENCE</scope>
    <source>
        <strain evidence="7">SP3049</strain>
    </source>
</reference>
<dbReference type="Pfam" id="PF00207">
    <property type="entry name" value="A2M"/>
    <property type="match status" value="1"/>
</dbReference>
<dbReference type="Gene3D" id="2.60.40.3710">
    <property type="match status" value="1"/>
</dbReference>
<evidence type="ECO:0000313" key="8">
    <source>
        <dbReference type="Proteomes" id="UP001155057"/>
    </source>
</evidence>
<comment type="similarity">
    <text evidence="1">Belongs to the protease inhibitor I39 (alpha-2-macroglobulin) family. Bacterial alpha-2-macroglobulin subfamily.</text>
</comment>
<evidence type="ECO:0000256" key="3">
    <source>
        <dbReference type="SAM" id="MobiDB-lite"/>
    </source>
</evidence>
<keyword evidence="2 4" id="KW-0732">Signal</keyword>
<evidence type="ECO:0000256" key="1">
    <source>
        <dbReference type="ARBA" id="ARBA00010556"/>
    </source>
</evidence>
<protein>
    <recommendedName>
        <fullName evidence="9">Alpha-2-macroglobulin</fullName>
    </recommendedName>
</protein>
<evidence type="ECO:0000259" key="5">
    <source>
        <dbReference type="SMART" id="SM01359"/>
    </source>
</evidence>
<evidence type="ECO:0000256" key="4">
    <source>
        <dbReference type="SAM" id="SignalP"/>
    </source>
</evidence>
<dbReference type="Pfam" id="PF07703">
    <property type="entry name" value="A2M_BRD"/>
    <property type="match status" value="1"/>
</dbReference>
<evidence type="ECO:0000259" key="6">
    <source>
        <dbReference type="SMART" id="SM01360"/>
    </source>
</evidence>
<evidence type="ECO:0000313" key="7">
    <source>
        <dbReference type="EMBL" id="MCS3709087.1"/>
    </source>
</evidence>
<evidence type="ECO:0000256" key="2">
    <source>
        <dbReference type="ARBA" id="ARBA00022729"/>
    </source>
</evidence>
<dbReference type="PANTHER" id="PTHR40094">
    <property type="entry name" value="ALPHA-2-MACROGLOBULIN HOMOLOG"/>
    <property type="match status" value="1"/>
</dbReference>
<dbReference type="Proteomes" id="UP001155057">
    <property type="component" value="Unassembled WGS sequence"/>
</dbReference>
<dbReference type="Gene3D" id="2.60.40.10">
    <property type="entry name" value="Immunoglobulins"/>
    <property type="match status" value="1"/>
</dbReference>
<organism evidence="7 8">
    <name type="scientific">Salinibacter ruber</name>
    <dbReference type="NCBI Taxonomy" id="146919"/>
    <lineage>
        <taxon>Bacteria</taxon>
        <taxon>Pseudomonadati</taxon>
        <taxon>Rhodothermota</taxon>
        <taxon>Rhodothermia</taxon>
        <taxon>Rhodothermales</taxon>
        <taxon>Salinibacteraceae</taxon>
        <taxon>Salinibacter</taxon>
    </lineage>
</organism>
<dbReference type="InterPro" id="IPR047565">
    <property type="entry name" value="Alpha-macroglob_thiol-ester_cl"/>
</dbReference>
<dbReference type="InterPro" id="IPR013783">
    <property type="entry name" value="Ig-like_fold"/>
</dbReference>
<dbReference type="CDD" id="cd02891">
    <property type="entry name" value="A2M_like"/>
    <property type="match status" value="1"/>
</dbReference>
<gene>
    <name evidence="7" type="ORF">GGP61_000682</name>
</gene>
<comment type="caution">
    <text evidence="7">The sequence shown here is derived from an EMBL/GenBank/DDBJ whole genome shotgun (WGS) entry which is preliminary data.</text>
</comment>
<dbReference type="GO" id="GO:0004866">
    <property type="term" value="F:endopeptidase inhibitor activity"/>
    <property type="evidence" value="ECO:0007669"/>
    <property type="project" value="InterPro"/>
</dbReference>
<feature type="chain" id="PRO_5040951360" description="Alpha-2-macroglobulin" evidence="4">
    <location>
        <begin position="20"/>
        <end position="1902"/>
    </location>
</feature>
<name>A0A9X2Q8Z2_9BACT</name>
<feature type="region of interest" description="Disordered" evidence="3">
    <location>
        <begin position="1162"/>
        <end position="1182"/>
    </location>
</feature>
<dbReference type="SMART" id="SM01359">
    <property type="entry name" value="A2M_N_2"/>
    <property type="match status" value="1"/>
</dbReference>
<feature type="domain" description="Alpha-2-macroglobulin bait region" evidence="5">
    <location>
        <begin position="977"/>
        <end position="1129"/>
    </location>
</feature>